<dbReference type="EMBL" id="JACEIO010000031">
    <property type="protein sequence ID" value="MBA4537981.1"/>
    <property type="molecule type" value="Genomic_DNA"/>
</dbReference>
<dbReference type="InterPro" id="IPR036291">
    <property type="entry name" value="NAD(P)-bd_dom_sf"/>
</dbReference>
<dbReference type="Gene3D" id="3.40.50.720">
    <property type="entry name" value="NAD(P)-binding Rossmann-like Domain"/>
    <property type="match status" value="1"/>
</dbReference>
<sequence length="330" mass="37572">MNMLVTGGTGFLGKRLARRLNDEGHAVTIIGRNEQIGKLLEKEGIYFYQADLADSGKIENACKKIDYVFHCGALSSPWGKYDEFYQANVLGTINVINACKKENVKRLIHVSTPSLYFYFNDRLDVKENDPLPSKFVNYYAETKYLAEQEIDRAFAKGLPVVTIRPRALFGPEDTTIIPRLIRANEKRFVPLINGGNILMDLTYVDNVVDALLLCIDSPKETLGKKYNITNGETVVFKDVLEKLFSTLQKPLKTKDISYSKVIKLAQFFEWTSKYILFGKEPILTKYSVSVLAKNQTLNIDAARKELGYNPRISIEEGIEQFVEWWVAELK</sequence>
<dbReference type="PANTHER" id="PTHR43245:SF51">
    <property type="entry name" value="SHORT CHAIN DEHYDROGENASE_REDUCTASE FAMILY 42E, MEMBER 2"/>
    <property type="match status" value="1"/>
</dbReference>
<accession>A0A6B3W192</accession>
<protein>
    <submittedName>
        <fullName evidence="3">SDR family NAD(P)-dependent oxidoreductase</fullName>
    </submittedName>
</protein>
<keyword evidence="4" id="KW-1185">Reference proteome</keyword>
<proteinExistence type="predicted"/>
<dbReference type="Pfam" id="PF01370">
    <property type="entry name" value="Epimerase"/>
    <property type="match status" value="1"/>
</dbReference>
<organism evidence="3 4">
    <name type="scientific">Bacillus aquiflavi</name>
    <dbReference type="NCBI Taxonomy" id="2672567"/>
    <lineage>
        <taxon>Bacteria</taxon>
        <taxon>Bacillati</taxon>
        <taxon>Bacillota</taxon>
        <taxon>Bacilli</taxon>
        <taxon>Bacillales</taxon>
        <taxon>Bacillaceae</taxon>
        <taxon>Bacillus</taxon>
    </lineage>
</organism>
<gene>
    <name evidence="3" type="ORF">G4D64_12160</name>
    <name evidence="2" type="ORF">H1Z61_12770</name>
</gene>
<evidence type="ECO:0000313" key="4">
    <source>
        <dbReference type="Proteomes" id="UP000472971"/>
    </source>
</evidence>
<reference evidence="3 4" key="1">
    <citation type="submission" date="2020-02" db="EMBL/GenBank/DDBJ databases">
        <title>Bacillus aquiflavi sp. nov., isolated from yellow water of strong flavor Chinese baijiu in Yibin region of China.</title>
        <authorList>
            <person name="Xie J."/>
        </authorList>
    </citation>
    <scope>NUCLEOTIDE SEQUENCE [LARGE SCALE GENOMIC DNA]</scope>
    <source>
        <strain evidence="3 4">3H-10</strain>
    </source>
</reference>
<dbReference type="InterPro" id="IPR001509">
    <property type="entry name" value="Epimerase_deHydtase"/>
</dbReference>
<dbReference type="RefSeq" id="WP_163242640.1">
    <property type="nucleotide sequence ID" value="NZ_JAAIWN010000029.1"/>
</dbReference>
<comment type="caution">
    <text evidence="3">The sequence shown here is derived from an EMBL/GenBank/DDBJ whole genome shotgun (WGS) entry which is preliminary data.</text>
</comment>
<dbReference type="Proteomes" id="UP000570010">
    <property type="component" value="Unassembled WGS sequence"/>
</dbReference>
<dbReference type="SUPFAM" id="SSF51735">
    <property type="entry name" value="NAD(P)-binding Rossmann-fold domains"/>
    <property type="match status" value="1"/>
</dbReference>
<dbReference type="PANTHER" id="PTHR43245">
    <property type="entry name" value="BIFUNCTIONAL POLYMYXIN RESISTANCE PROTEIN ARNA"/>
    <property type="match status" value="1"/>
</dbReference>
<evidence type="ECO:0000313" key="2">
    <source>
        <dbReference type="EMBL" id="MBA4537981.1"/>
    </source>
</evidence>
<dbReference type="InterPro" id="IPR050177">
    <property type="entry name" value="Lipid_A_modif_metabolic_enz"/>
</dbReference>
<name>A0A6B3W192_9BACI</name>
<feature type="domain" description="NAD-dependent epimerase/dehydratase" evidence="1">
    <location>
        <begin position="3"/>
        <end position="228"/>
    </location>
</feature>
<dbReference type="AlphaFoldDB" id="A0A6B3W192"/>
<dbReference type="Proteomes" id="UP000472971">
    <property type="component" value="Unassembled WGS sequence"/>
</dbReference>
<dbReference type="EMBL" id="JAAIWN010000029">
    <property type="protein sequence ID" value="NEY82237.1"/>
    <property type="molecule type" value="Genomic_DNA"/>
</dbReference>
<evidence type="ECO:0000259" key="1">
    <source>
        <dbReference type="Pfam" id="PF01370"/>
    </source>
</evidence>
<evidence type="ECO:0000313" key="5">
    <source>
        <dbReference type="Proteomes" id="UP000570010"/>
    </source>
</evidence>
<reference evidence="2 5" key="2">
    <citation type="submission" date="2020-07" db="EMBL/GenBank/DDBJ databases">
        <authorList>
            <person name="Feng H."/>
        </authorList>
    </citation>
    <scope>NUCLEOTIDE SEQUENCE [LARGE SCALE GENOMIC DNA]</scope>
    <source>
        <strain evidence="5">s-12</strain>
        <strain evidence="2">S-12</strain>
    </source>
</reference>
<evidence type="ECO:0000313" key="3">
    <source>
        <dbReference type="EMBL" id="NEY82237.1"/>
    </source>
</evidence>